<organism evidence="2 3">
    <name type="scientific">Bacillus kandeliae</name>
    <dbReference type="NCBI Taxonomy" id="3129297"/>
    <lineage>
        <taxon>Bacteria</taxon>
        <taxon>Bacillati</taxon>
        <taxon>Bacillota</taxon>
        <taxon>Bacilli</taxon>
        <taxon>Bacillales</taxon>
        <taxon>Bacillaceae</taxon>
        <taxon>Bacillus</taxon>
    </lineage>
</organism>
<feature type="transmembrane region" description="Helical" evidence="1">
    <location>
        <begin position="35"/>
        <end position="58"/>
    </location>
</feature>
<dbReference type="RefSeq" id="WP_338754485.1">
    <property type="nucleotide sequence ID" value="NZ_CP147404.1"/>
</dbReference>
<gene>
    <name evidence="2" type="ORF">WDJ61_08670</name>
</gene>
<feature type="transmembrane region" description="Helical" evidence="1">
    <location>
        <begin position="103"/>
        <end position="120"/>
    </location>
</feature>
<dbReference type="EMBL" id="CP147404">
    <property type="protein sequence ID" value="WXB94680.1"/>
    <property type="molecule type" value="Genomic_DNA"/>
</dbReference>
<keyword evidence="3" id="KW-1185">Reference proteome</keyword>
<keyword evidence="1" id="KW-0472">Membrane</keyword>
<feature type="transmembrane region" description="Helical" evidence="1">
    <location>
        <begin position="79"/>
        <end position="97"/>
    </location>
</feature>
<feature type="transmembrane region" description="Helical" evidence="1">
    <location>
        <begin position="7"/>
        <end position="23"/>
    </location>
</feature>
<dbReference type="Proteomes" id="UP001387364">
    <property type="component" value="Chromosome"/>
</dbReference>
<sequence length="181" mass="21344">MLIIFKILLAMSSTSLFTVIYLIKSKYHVFNSIILSYTVYFLTVILLAYLALLCMNFLERSSLASQLSNKKNSLEEIELANHTFLPTYLGYFFIALSIPDKEWSIFVALYLIMFIFVYLSQNSYFNPIFIVFGYQFYYVKTSSDVKLFLISKKLMKNHKVYKFNNLRKINDFTFMDKGDLE</sequence>
<evidence type="ECO:0000313" key="3">
    <source>
        <dbReference type="Proteomes" id="UP001387364"/>
    </source>
</evidence>
<evidence type="ECO:0000313" key="2">
    <source>
        <dbReference type="EMBL" id="WXB94680.1"/>
    </source>
</evidence>
<reference evidence="2 3" key="1">
    <citation type="submission" date="2024-02" db="EMBL/GenBank/DDBJ databases">
        <title>Seven novel Bacillus-like species.</title>
        <authorList>
            <person name="Liu G."/>
        </authorList>
    </citation>
    <scope>NUCLEOTIDE SEQUENCE [LARGE SCALE GENOMIC DNA]</scope>
    <source>
        <strain evidence="2 3">FJAT-52991</strain>
    </source>
</reference>
<proteinExistence type="predicted"/>
<keyword evidence="1" id="KW-1133">Transmembrane helix</keyword>
<keyword evidence="1" id="KW-0812">Transmembrane</keyword>
<evidence type="ECO:0000256" key="1">
    <source>
        <dbReference type="SAM" id="Phobius"/>
    </source>
</evidence>
<name>A0ABZ2NBP2_9BACI</name>
<accession>A0ABZ2NBP2</accession>
<protein>
    <submittedName>
        <fullName evidence="2">Uncharacterized protein</fullName>
    </submittedName>
</protein>